<organism evidence="2 3">
    <name type="scientific">Xylaria arbuscula</name>
    <dbReference type="NCBI Taxonomy" id="114810"/>
    <lineage>
        <taxon>Eukaryota</taxon>
        <taxon>Fungi</taxon>
        <taxon>Dikarya</taxon>
        <taxon>Ascomycota</taxon>
        <taxon>Pezizomycotina</taxon>
        <taxon>Sordariomycetes</taxon>
        <taxon>Xylariomycetidae</taxon>
        <taxon>Xylariales</taxon>
        <taxon>Xylariaceae</taxon>
        <taxon>Xylaria</taxon>
    </lineage>
</organism>
<dbReference type="AlphaFoldDB" id="A0A9W8NFX5"/>
<gene>
    <name evidence="2" type="ORF">NPX13_g4733</name>
</gene>
<protein>
    <submittedName>
        <fullName evidence="2">Uncharacterized protein</fullName>
    </submittedName>
</protein>
<feature type="region of interest" description="Disordered" evidence="1">
    <location>
        <begin position="69"/>
        <end position="92"/>
    </location>
</feature>
<dbReference type="Proteomes" id="UP001148614">
    <property type="component" value="Unassembled WGS sequence"/>
</dbReference>
<evidence type="ECO:0000313" key="3">
    <source>
        <dbReference type="Proteomes" id="UP001148614"/>
    </source>
</evidence>
<name>A0A9W8NFX5_9PEZI</name>
<evidence type="ECO:0000256" key="1">
    <source>
        <dbReference type="SAM" id="MobiDB-lite"/>
    </source>
</evidence>
<dbReference type="EMBL" id="JANPWZ010000689">
    <property type="protein sequence ID" value="KAJ3573358.1"/>
    <property type="molecule type" value="Genomic_DNA"/>
</dbReference>
<feature type="compositionally biased region" description="Basic and acidic residues" evidence="1">
    <location>
        <begin position="69"/>
        <end position="82"/>
    </location>
</feature>
<proteinExistence type="predicted"/>
<sequence>MLFRYNYSLSIPLEYTVFESTTEDNDIKVSVSSKLPDARLLEYSTPSARVSGAHAYCMVSYVHGALTSEHEHEARRERREDEQTVTEIAAAY</sequence>
<reference evidence="2" key="1">
    <citation type="submission" date="2022-07" db="EMBL/GenBank/DDBJ databases">
        <title>Genome Sequence of Xylaria arbuscula.</title>
        <authorList>
            <person name="Buettner E."/>
        </authorList>
    </citation>
    <scope>NUCLEOTIDE SEQUENCE</scope>
    <source>
        <strain evidence="2">VT107</strain>
    </source>
</reference>
<comment type="caution">
    <text evidence="2">The sequence shown here is derived from an EMBL/GenBank/DDBJ whole genome shotgun (WGS) entry which is preliminary data.</text>
</comment>
<evidence type="ECO:0000313" key="2">
    <source>
        <dbReference type="EMBL" id="KAJ3573358.1"/>
    </source>
</evidence>
<accession>A0A9W8NFX5</accession>
<keyword evidence="3" id="KW-1185">Reference proteome</keyword>